<organism evidence="1 2">
    <name type="scientific">Tritrichomonas musculus</name>
    <dbReference type="NCBI Taxonomy" id="1915356"/>
    <lineage>
        <taxon>Eukaryota</taxon>
        <taxon>Metamonada</taxon>
        <taxon>Parabasalia</taxon>
        <taxon>Tritrichomonadida</taxon>
        <taxon>Tritrichomonadidae</taxon>
        <taxon>Tritrichomonas</taxon>
    </lineage>
</organism>
<reference evidence="1 2" key="1">
    <citation type="submission" date="2024-04" db="EMBL/GenBank/DDBJ databases">
        <title>Tritrichomonas musculus Genome.</title>
        <authorList>
            <person name="Alves-Ferreira E."/>
            <person name="Grigg M."/>
            <person name="Lorenzi H."/>
            <person name="Galac M."/>
        </authorList>
    </citation>
    <scope>NUCLEOTIDE SEQUENCE [LARGE SCALE GENOMIC DNA]</scope>
    <source>
        <strain evidence="1 2">EAF2021</strain>
    </source>
</reference>
<dbReference type="EMBL" id="JAPFFF010000008">
    <property type="protein sequence ID" value="KAK8883993.1"/>
    <property type="molecule type" value="Genomic_DNA"/>
</dbReference>
<sequence>MPPHKLKRACLTLVGQIIYCIRNDENTSLDRLGSHVEENNISTLRYLCKGDNNFENVKQQEARHEYICREYEYIFYKPQPKRLNVGGCPLKKVNFDIILEISPKNIPEAPISTMYKNVNQFQIISIFIKQLISISQKAPYQTFHMPSPASNATILNRLISYGFERSSKKTTFLELEKRYIDELLINKQNICSEDLTQLFNCTEEDLNKLIQTRIEILSKRDWTDQEDNAIIFYIPQKISFQYLCNNLCLRVVDDIKRRIKFIKNKFKT</sequence>
<proteinExistence type="predicted"/>
<comment type="caution">
    <text evidence="1">The sequence shown here is derived from an EMBL/GenBank/DDBJ whole genome shotgun (WGS) entry which is preliminary data.</text>
</comment>
<evidence type="ECO:0000313" key="1">
    <source>
        <dbReference type="EMBL" id="KAK8883993.1"/>
    </source>
</evidence>
<gene>
    <name evidence="1" type="ORF">M9Y10_043096</name>
</gene>
<dbReference type="Proteomes" id="UP001470230">
    <property type="component" value="Unassembled WGS sequence"/>
</dbReference>
<name>A0ABR2JZE0_9EUKA</name>
<protein>
    <submittedName>
        <fullName evidence="1">Uncharacterized protein</fullName>
    </submittedName>
</protein>
<keyword evidence="2" id="KW-1185">Reference proteome</keyword>
<evidence type="ECO:0000313" key="2">
    <source>
        <dbReference type="Proteomes" id="UP001470230"/>
    </source>
</evidence>
<accession>A0ABR2JZE0</accession>